<dbReference type="EMBL" id="AZFH01000052">
    <property type="protein sequence ID" value="KRL80660.1"/>
    <property type="molecule type" value="Genomic_DNA"/>
</dbReference>
<organism evidence="3 4">
    <name type="scientific">Ligilactobacillus equi DSM 15833 = JCM 10991</name>
    <dbReference type="NCBI Taxonomy" id="1423740"/>
    <lineage>
        <taxon>Bacteria</taxon>
        <taxon>Bacillati</taxon>
        <taxon>Bacillota</taxon>
        <taxon>Bacilli</taxon>
        <taxon>Lactobacillales</taxon>
        <taxon>Lactobacillaceae</taxon>
        <taxon>Ligilactobacillus</taxon>
    </lineage>
</organism>
<feature type="region of interest" description="Disordered" evidence="2">
    <location>
        <begin position="131"/>
        <end position="150"/>
    </location>
</feature>
<evidence type="ECO:0000313" key="3">
    <source>
        <dbReference type="EMBL" id="KRL80660.1"/>
    </source>
</evidence>
<dbReference type="Proteomes" id="UP000051048">
    <property type="component" value="Unassembled WGS sequence"/>
</dbReference>
<sequence length="280" mass="31295">MVKGSNLPLWGGSTDGKLTLGNTVLSEDGKTLAVQIKYDDVAHKKLSSFGTRYILRLVTTPENDLPGVKLRYGMFGTDSSGVLTIHSDRGFKNQAFIVMLVDRGYLVTSDDLREGTDSISESDIDKSITAQLAGDDEESSTTTTRKSQTTPPIFYMRLNAHNAKRSKENWKNDRDVVNSLFIKENISKKKKTLASLKKKIKRGKNTVVEMNRRLAENPDDEIAQEQLQDINQTLNDLNASVATYQASIKKLQDSVIKKDVLDPEQTKFTRFSVSSLDIEQ</sequence>
<gene>
    <name evidence="3" type="ORF">FC36_GL002116</name>
</gene>
<protein>
    <submittedName>
        <fullName evidence="3">Uncharacterized protein</fullName>
    </submittedName>
</protein>
<feature type="coiled-coil region" evidence="1">
    <location>
        <begin position="193"/>
        <end position="254"/>
    </location>
</feature>
<proteinExistence type="predicted"/>
<dbReference type="PATRIC" id="fig|1423740.3.peg.2297"/>
<evidence type="ECO:0000256" key="1">
    <source>
        <dbReference type="SAM" id="Coils"/>
    </source>
</evidence>
<feature type="compositionally biased region" description="Low complexity" evidence="2">
    <location>
        <begin position="140"/>
        <end position="150"/>
    </location>
</feature>
<evidence type="ECO:0000256" key="2">
    <source>
        <dbReference type="SAM" id="MobiDB-lite"/>
    </source>
</evidence>
<reference evidence="3 4" key="1">
    <citation type="journal article" date="2015" name="Genome Announc.">
        <title>Expanding the biotechnology potential of lactobacilli through comparative genomics of 213 strains and associated genera.</title>
        <authorList>
            <person name="Sun Z."/>
            <person name="Harris H.M."/>
            <person name="McCann A."/>
            <person name="Guo C."/>
            <person name="Argimon S."/>
            <person name="Zhang W."/>
            <person name="Yang X."/>
            <person name="Jeffery I.B."/>
            <person name="Cooney J.C."/>
            <person name="Kagawa T.F."/>
            <person name="Liu W."/>
            <person name="Song Y."/>
            <person name="Salvetti E."/>
            <person name="Wrobel A."/>
            <person name="Rasinkangas P."/>
            <person name="Parkhill J."/>
            <person name="Rea M.C."/>
            <person name="O'Sullivan O."/>
            <person name="Ritari J."/>
            <person name="Douillard F.P."/>
            <person name="Paul Ross R."/>
            <person name="Yang R."/>
            <person name="Briner A.E."/>
            <person name="Felis G.E."/>
            <person name="de Vos W.M."/>
            <person name="Barrangou R."/>
            <person name="Klaenhammer T.R."/>
            <person name="Caufield P.W."/>
            <person name="Cui Y."/>
            <person name="Zhang H."/>
            <person name="O'Toole P.W."/>
        </authorList>
    </citation>
    <scope>NUCLEOTIDE SEQUENCE [LARGE SCALE GENOMIC DNA]</scope>
    <source>
        <strain evidence="3 4">DSM 15833</strain>
    </source>
</reference>
<name>A0A0R1TLA6_9LACO</name>
<accession>A0A0R1TLA6</accession>
<dbReference type="STRING" id="1423740.FC36_GL002116"/>
<evidence type="ECO:0000313" key="4">
    <source>
        <dbReference type="Proteomes" id="UP000051048"/>
    </source>
</evidence>
<dbReference type="AlphaFoldDB" id="A0A0R1TLA6"/>
<comment type="caution">
    <text evidence="3">The sequence shown here is derived from an EMBL/GenBank/DDBJ whole genome shotgun (WGS) entry which is preliminary data.</text>
</comment>
<keyword evidence="1" id="KW-0175">Coiled coil</keyword>